<dbReference type="GO" id="GO:0032259">
    <property type="term" value="P:methylation"/>
    <property type="evidence" value="ECO:0007669"/>
    <property type="project" value="UniProtKB-KW"/>
</dbReference>
<reference evidence="2 3" key="1">
    <citation type="submission" date="2019-06" db="EMBL/GenBank/DDBJ databases">
        <title>Genome sequence analysis of &gt;100 Bacillus licheniformis strains suggests intrinsic resistance to this species.</title>
        <authorList>
            <person name="Wels M."/>
            <person name="Siezen R.J."/>
            <person name="Johansen E."/>
            <person name="Stuer-Lauridsen B."/>
            <person name="Bjerre K."/>
            <person name="Nielsen B.K.K."/>
        </authorList>
    </citation>
    <scope>NUCLEOTIDE SEQUENCE [LARGE SCALE GENOMIC DNA]</scope>
    <source>
        <strain evidence="2 3">BAC-15381</strain>
    </source>
</reference>
<keyword evidence="2" id="KW-0808">Transferase</keyword>
<dbReference type="InterPro" id="IPR015985">
    <property type="entry name" value="TehB-like_dom"/>
</dbReference>
<keyword evidence="3" id="KW-1185">Reference proteome</keyword>
<gene>
    <name evidence="2" type="ORF">CHCC15381_4740</name>
</gene>
<feature type="domain" description="Tellurite resistance methyltransferase TehB-like" evidence="1">
    <location>
        <begin position="44"/>
        <end position="183"/>
    </location>
</feature>
<dbReference type="InterPro" id="IPR029063">
    <property type="entry name" value="SAM-dependent_MTases_sf"/>
</dbReference>
<sequence>MKASKKRRTKTMNFWHERFQDENYVYGTEPNAFLADSQKKLQLSGDALAIAEGEGRNAVFLAEQGMNVTSWDYAESGLEKTKKLAETRHVSVKTELVDLNEASWNQGQWDEIVCIFGHFPEELRRKTLLGVKEAVKPGGFFVTEVYSTHQIPYKSGGPQDPELLYTPEEFLQTFSDWRIVHFFMGEVVRHEGAWHNGLSHVIQFIGQKR</sequence>
<evidence type="ECO:0000313" key="2">
    <source>
        <dbReference type="EMBL" id="TWL42132.1"/>
    </source>
</evidence>
<dbReference type="SUPFAM" id="SSF53335">
    <property type="entry name" value="S-adenosyl-L-methionine-dependent methyltransferases"/>
    <property type="match status" value="1"/>
</dbReference>
<comment type="caution">
    <text evidence="2">The sequence shown here is derived from an EMBL/GenBank/DDBJ whole genome shotgun (WGS) entry which is preliminary data.</text>
</comment>
<dbReference type="GO" id="GO:0008168">
    <property type="term" value="F:methyltransferase activity"/>
    <property type="evidence" value="ECO:0007669"/>
    <property type="project" value="UniProtKB-KW"/>
</dbReference>
<accession>A0ABY3FYS2</accession>
<dbReference type="EMBL" id="NILF01000021">
    <property type="protein sequence ID" value="TWL42132.1"/>
    <property type="molecule type" value="Genomic_DNA"/>
</dbReference>
<dbReference type="CDD" id="cd02440">
    <property type="entry name" value="AdoMet_MTases"/>
    <property type="match status" value="1"/>
</dbReference>
<name>A0ABY3FYS2_9BACI</name>
<dbReference type="Pfam" id="PF03848">
    <property type="entry name" value="TehB"/>
    <property type="match status" value="1"/>
</dbReference>
<dbReference type="Gene3D" id="3.40.50.150">
    <property type="entry name" value="Vaccinia Virus protein VP39"/>
    <property type="match status" value="1"/>
</dbReference>
<evidence type="ECO:0000259" key="1">
    <source>
        <dbReference type="Pfam" id="PF03848"/>
    </source>
</evidence>
<organism evidence="2 3">
    <name type="scientific">Bacillus paralicheniformis</name>
    <dbReference type="NCBI Taxonomy" id="1648923"/>
    <lineage>
        <taxon>Bacteria</taxon>
        <taxon>Bacillati</taxon>
        <taxon>Bacillota</taxon>
        <taxon>Bacilli</taxon>
        <taxon>Bacillales</taxon>
        <taxon>Bacillaceae</taxon>
        <taxon>Bacillus</taxon>
    </lineage>
</organism>
<evidence type="ECO:0000313" key="3">
    <source>
        <dbReference type="Proteomes" id="UP000429980"/>
    </source>
</evidence>
<dbReference type="Proteomes" id="UP000429980">
    <property type="component" value="Unassembled WGS sequence"/>
</dbReference>
<protein>
    <submittedName>
        <fullName evidence="2">S-adenosyl-L-methionine-dependent methyltransferase TehB</fullName>
    </submittedName>
</protein>
<proteinExistence type="predicted"/>
<keyword evidence="2" id="KW-0489">Methyltransferase</keyword>